<comment type="similarity">
    <text evidence="1">Belongs to the short-chain dehydrogenases/reductases (SDR) family.</text>
</comment>
<sequence length="247" mass="25557">MSSDTVRVVVVSGASGTIGRACVRRLADEGTAVVAGYHRGDDAVREVRAEAEERGATCVPVRADVSEPGGAEKLVEAATERFGRVDGCVAAAAVLLRRPALTTDAATLDHLMRVNVGGSVALARACLRPMMRARRGRIVLFGSWAGQRGLPGQSAYAASKGALEPWAASVAGEVGRQGVTVNVVAPGVVDDGSPRHGAEEAARVRELIGARRPAELEEVTAAVSFLLSEGASYVNGTTLRVDGGARF</sequence>
<evidence type="ECO:0000313" key="5">
    <source>
        <dbReference type="Proteomes" id="UP000678016"/>
    </source>
</evidence>
<dbReference type="RefSeq" id="WP_212640027.1">
    <property type="nucleotide sequence ID" value="NZ_CP074132.1"/>
</dbReference>
<accession>A0ABX8C0G8</accession>
<keyword evidence="2" id="KW-0560">Oxidoreductase</keyword>
<dbReference type="InterPro" id="IPR020904">
    <property type="entry name" value="Sc_DH/Rdtase_CS"/>
</dbReference>
<keyword evidence="5" id="KW-1185">Reference proteome</keyword>
<gene>
    <name evidence="4" type="ORF">KGD83_16390</name>
</gene>
<name>A0ABX8C0G8_9ACTN</name>
<reference evidence="5" key="1">
    <citation type="submission" date="2021-05" db="EMBL/GenBank/DDBJ databases">
        <title>Direct Submission.</title>
        <authorList>
            <person name="Li K."/>
            <person name="Gao J."/>
        </authorList>
    </citation>
    <scope>NUCLEOTIDE SEQUENCE [LARGE SCALE GENOMIC DNA]</scope>
    <source>
        <strain evidence="5">HDS12</strain>
    </source>
</reference>
<dbReference type="PROSITE" id="PS00061">
    <property type="entry name" value="ADH_SHORT"/>
    <property type="match status" value="1"/>
</dbReference>
<dbReference type="Gene3D" id="3.40.50.720">
    <property type="entry name" value="NAD(P)-binding Rossmann-like Domain"/>
    <property type="match status" value="1"/>
</dbReference>
<feature type="domain" description="Ketoreductase" evidence="3">
    <location>
        <begin position="7"/>
        <end position="192"/>
    </location>
</feature>
<evidence type="ECO:0000313" key="4">
    <source>
        <dbReference type="EMBL" id="QUX26939.1"/>
    </source>
</evidence>
<evidence type="ECO:0000259" key="3">
    <source>
        <dbReference type="SMART" id="SM00822"/>
    </source>
</evidence>
<dbReference type="EMBL" id="CP074132">
    <property type="protein sequence ID" value="QUX26939.1"/>
    <property type="molecule type" value="Genomic_DNA"/>
</dbReference>
<evidence type="ECO:0000256" key="2">
    <source>
        <dbReference type="ARBA" id="ARBA00023002"/>
    </source>
</evidence>
<organism evidence="4 5">
    <name type="scientific">Nocardiopsis akebiae</name>
    <dbReference type="NCBI Taxonomy" id="2831968"/>
    <lineage>
        <taxon>Bacteria</taxon>
        <taxon>Bacillati</taxon>
        <taxon>Actinomycetota</taxon>
        <taxon>Actinomycetes</taxon>
        <taxon>Streptosporangiales</taxon>
        <taxon>Nocardiopsidaceae</taxon>
        <taxon>Nocardiopsis</taxon>
    </lineage>
</organism>
<evidence type="ECO:0000256" key="1">
    <source>
        <dbReference type="ARBA" id="ARBA00006484"/>
    </source>
</evidence>
<dbReference type="PANTHER" id="PTHR43639">
    <property type="entry name" value="OXIDOREDUCTASE, SHORT-CHAIN DEHYDROGENASE/REDUCTASE FAMILY (AFU_ORTHOLOGUE AFUA_5G02870)"/>
    <property type="match status" value="1"/>
</dbReference>
<dbReference type="InterPro" id="IPR057326">
    <property type="entry name" value="KR_dom"/>
</dbReference>
<dbReference type="CDD" id="cd05233">
    <property type="entry name" value="SDR_c"/>
    <property type="match status" value="1"/>
</dbReference>
<dbReference type="Proteomes" id="UP000678016">
    <property type="component" value="Chromosome"/>
</dbReference>
<dbReference type="InterPro" id="IPR036291">
    <property type="entry name" value="NAD(P)-bd_dom_sf"/>
</dbReference>
<dbReference type="Pfam" id="PF13561">
    <property type="entry name" value="adh_short_C2"/>
    <property type="match status" value="1"/>
</dbReference>
<proteinExistence type="inferred from homology"/>
<dbReference type="SMART" id="SM00822">
    <property type="entry name" value="PKS_KR"/>
    <property type="match status" value="1"/>
</dbReference>
<dbReference type="SUPFAM" id="SSF51735">
    <property type="entry name" value="NAD(P)-binding Rossmann-fold domains"/>
    <property type="match status" value="1"/>
</dbReference>
<dbReference type="InterPro" id="IPR002347">
    <property type="entry name" value="SDR_fam"/>
</dbReference>
<dbReference type="PANTHER" id="PTHR43639:SF1">
    <property type="entry name" value="SHORT-CHAIN DEHYDROGENASE_REDUCTASE FAMILY PROTEIN"/>
    <property type="match status" value="1"/>
</dbReference>
<protein>
    <submittedName>
        <fullName evidence="4">SDR family oxidoreductase</fullName>
    </submittedName>
</protein>
<dbReference type="PRINTS" id="PR00081">
    <property type="entry name" value="GDHRDH"/>
</dbReference>